<feature type="domain" description="Peptidase M4" evidence="11">
    <location>
        <begin position="261"/>
        <end position="411"/>
    </location>
</feature>
<evidence type="ECO:0000256" key="5">
    <source>
        <dbReference type="ARBA" id="ARBA00022801"/>
    </source>
</evidence>
<dbReference type="PRINTS" id="PR00730">
    <property type="entry name" value="THERMOLYSIN"/>
</dbReference>
<dbReference type="InterPro" id="IPR050728">
    <property type="entry name" value="Zinc_Metalloprotease_M4"/>
</dbReference>
<feature type="chain" id="PRO_5017807131" evidence="10">
    <location>
        <begin position="21"/>
        <end position="871"/>
    </location>
</feature>
<dbReference type="OrthoDB" id="291295at2"/>
<name>A0A3E1NXC8_9BACT</name>
<evidence type="ECO:0000256" key="6">
    <source>
        <dbReference type="ARBA" id="ARBA00022833"/>
    </source>
</evidence>
<dbReference type="GO" id="GO:0004222">
    <property type="term" value="F:metalloendopeptidase activity"/>
    <property type="evidence" value="ECO:0007669"/>
    <property type="project" value="InterPro"/>
</dbReference>
<sequence length="871" mass="94216">MKKTLLFFIGFLLPITYSYAQTPKTNDTLSISKDIHGRISALSFKKDSLNQRRMANDKDFLNKITGIRTGIDEFRLINSTVDKQNITHRKYQLYYKNVKIEYAQFMTHGSESLQSLNGTMESIPDLNVSPGVDATQAIQLAMGYVKADQYAWQDSSLVQYTRKTNPGINLQPVPELLITRFGINNKDSFCLAWKVNITSLKPTLKTGNVYINASNGSVVKFVSGICNFSTPTQFPNTNRQAAAVSTTGQFRTNAPGYVETLYSGVQGVVTDSYSGGFRLAEVRNGVSIHTFNLNLNYNPVNLTEFSDNDNVWGASEHSADRQAFDIHWAVENLLDYYSTVLNRNSMDNNGIALRTYAHWGTIDNSPYTASIVNAAYIGSFDATFFGDGGLSGGVTYTPLTSSDIVYHELKHMDINHLSMLEYAGESGALNESLADINGAVIEFWKSPNKIRWSMGEEVVSPATRFLNAPNNSGSGHQPDTKSGTYYIDPTGCNPSNTNDNCYVHTNSGVINYWFYLLSEGGSGTNDLNNSFNVTGIGIEKAAAIVHQAEYHHLLANTQFSDWRDQVIASTRELYPGGCEEIQVTNAFYAVGIGSAYVYPTMTLGNTAICGSTTAALSSVPNNSTVTWSVTPALVTLSATSGAAITVTPASTTAGTVTLTAQVTLPCGTSFNVTKSVKVNAPTLTGSLVRRASTGVSCGWDVYISLPAGADYVEQQFGGAWVPVVTKYNSSTGGYECILDNALPGPATYSFTIRAVNGCGTSAAVTKTINLQARPGNCASRLANLTDSTNKNLPGTLVYPNPANGKVTVSVNADDVIQAIEVYSFQGSLVQRINKPGSNSVSVDFSGKASGTYIIRIISNKQDVDRKVVIQH</sequence>
<evidence type="ECO:0000256" key="8">
    <source>
        <dbReference type="PIRSR" id="PIRSR623612-1"/>
    </source>
</evidence>
<feature type="signal peptide" evidence="10">
    <location>
        <begin position="1"/>
        <end position="20"/>
    </location>
</feature>
<keyword evidence="2" id="KW-0645">Protease</keyword>
<proteinExistence type="inferred from homology"/>
<organism evidence="15 16">
    <name type="scientific">Chitinophaga silvisoli</name>
    <dbReference type="NCBI Taxonomy" id="2291814"/>
    <lineage>
        <taxon>Bacteria</taxon>
        <taxon>Pseudomonadati</taxon>
        <taxon>Bacteroidota</taxon>
        <taxon>Chitinophagia</taxon>
        <taxon>Chitinophagales</taxon>
        <taxon>Chitinophagaceae</taxon>
        <taxon>Chitinophaga</taxon>
    </lineage>
</organism>
<dbReference type="GO" id="GO:0046872">
    <property type="term" value="F:metal ion binding"/>
    <property type="evidence" value="ECO:0007669"/>
    <property type="project" value="UniProtKB-KW"/>
</dbReference>
<reference evidence="15 16" key="1">
    <citation type="submission" date="2018-08" db="EMBL/GenBank/DDBJ databases">
        <title>Chitinophaga sp. K20C18050901, a novel bacterium isolated from forest soil.</title>
        <authorList>
            <person name="Wang C."/>
        </authorList>
    </citation>
    <scope>NUCLEOTIDE SEQUENCE [LARGE SCALE GENOMIC DNA]</scope>
    <source>
        <strain evidence="15 16">K20C18050901</strain>
    </source>
</reference>
<evidence type="ECO:0000256" key="9">
    <source>
        <dbReference type="SAM" id="MobiDB-lite"/>
    </source>
</evidence>
<dbReference type="Pfam" id="PF02868">
    <property type="entry name" value="Peptidase_M4_C"/>
    <property type="match status" value="1"/>
</dbReference>
<evidence type="ECO:0000256" key="1">
    <source>
        <dbReference type="ARBA" id="ARBA00009388"/>
    </source>
</evidence>
<feature type="active site" description="Proton donor" evidence="8">
    <location>
        <position position="504"/>
    </location>
</feature>
<evidence type="ECO:0000259" key="14">
    <source>
        <dbReference type="Pfam" id="PF18962"/>
    </source>
</evidence>
<dbReference type="InterPro" id="IPR023612">
    <property type="entry name" value="Peptidase_M4"/>
</dbReference>
<dbReference type="Proteomes" id="UP000261174">
    <property type="component" value="Unassembled WGS sequence"/>
</dbReference>
<comment type="caution">
    <text evidence="15">The sequence shown here is derived from an EMBL/GenBank/DDBJ whole genome shotgun (WGS) entry which is preliminary data.</text>
</comment>
<keyword evidence="3" id="KW-0479">Metal-binding</keyword>
<gene>
    <name evidence="15" type="ORF">DXN04_23105</name>
</gene>
<feature type="domain" description="FTP" evidence="13">
    <location>
        <begin position="72"/>
        <end position="118"/>
    </location>
</feature>
<protein>
    <submittedName>
        <fullName evidence="15">T9SS C-terminal target domain-containing protein</fullName>
    </submittedName>
</protein>
<keyword evidence="16" id="KW-1185">Reference proteome</keyword>
<comment type="similarity">
    <text evidence="1">Belongs to the peptidase M4 family.</text>
</comment>
<dbReference type="Gene3D" id="3.10.450.490">
    <property type="match status" value="1"/>
</dbReference>
<dbReference type="PANTHER" id="PTHR33794:SF1">
    <property type="entry name" value="BACILLOLYSIN"/>
    <property type="match status" value="1"/>
</dbReference>
<dbReference type="AlphaFoldDB" id="A0A3E1NXC8"/>
<keyword evidence="6" id="KW-0862">Zinc</keyword>
<dbReference type="InterPro" id="IPR013856">
    <property type="entry name" value="Peptidase_M4_domain"/>
</dbReference>
<keyword evidence="4 10" id="KW-0732">Signal</keyword>
<dbReference type="NCBIfam" id="TIGR04183">
    <property type="entry name" value="Por_Secre_tail"/>
    <property type="match status" value="1"/>
</dbReference>
<evidence type="ECO:0000313" key="16">
    <source>
        <dbReference type="Proteomes" id="UP000261174"/>
    </source>
</evidence>
<dbReference type="CDD" id="cd09597">
    <property type="entry name" value="M4_TLP"/>
    <property type="match status" value="1"/>
</dbReference>
<evidence type="ECO:0000313" key="15">
    <source>
        <dbReference type="EMBL" id="RFM32572.1"/>
    </source>
</evidence>
<keyword evidence="7" id="KW-0482">Metalloprotease</keyword>
<evidence type="ECO:0000259" key="12">
    <source>
        <dbReference type="Pfam" id="PF02868"/>
    </source>
</evidence>
<evidence type="ECO:0000256" key="10">
    <source>
        <dbReference type="SAM" id="SignalP"/>
    </source>
</evidence>
<dbReference type="InterPro" id="IPR026444">
    <property type="entry name" value="Secre_tail"/>
</dbReference>
<feature type="domain" description="Peptidase M4 C-terminal" evidence="12">
    <location>
        <begin position="418"/>
        <end position="592"/>
    </location>
</feature>
<dbReference type="Pfam" id="PF18962">
    <property type="entry name" value="Por_Secre_tail"/>
    <property type="match status" value="1"/>
</dbReference>
<keyword evidence="5" id="KW-0378">Hydrolase</keyword>
<accession>A0A3E1NXC8</accession>
<dbReference type="Pfam" id="PF07504">
    <property type="entry name" value="FTP"/>
    <property type="match status" value="1"/>
</dbReference>
<dbReference type="PANTHER" id="PTHR33794">
    <property type="entry name" value="BACILLOLYSIN"/>
    <property type="match status" value="1"/>
</dbReference>
<dbReference type="Pfam" id="PF01447">
    <property type="entry name" value="Peptidase_M4"/>
    <property type="match status" value="1"/>
</dbReference>
<evidence type="ECO:0000256" key="2">
    <source>
        <dbReference type="ARBA" id="ARBA00022670"/>
    </source>
</evidence>
<dbReference type="InterPro" id="IPR027268">
    <property type="entry name" value="Peptidase_M4/M1_CTD_sf"/>
</dbReference>
<feature type="region of interest" description="Disordered" evidence="9">
    <location>
        <begin position="468"/>
        <end position="487"/>
    </location>
</feature>
<dbReference type="Gene3D" id="1.10.390.10">
    <property type="entry name" value="Neutral Protease Domain 2"/>
    <property type="match status" value="1"/>
</dbReference>
<dbReference type="GO" id="GO:0006508">
    <property type="term" value="P:proteolysis"/>
    <property type="evidence" value="ECO:0007669"/>
    <property type="project" value="UniProtKB-KW"/>
</dbReference>
<feature type="active site" evidence="8">
    <location>
        <position position="408"/>
    </location>
</feature>
<dbReference type="EMBL" id="QTJV01000009">
    <property type="protein sequence ID" value="RFM32572.1"/>
    <property type="molecule type" value="Genomic_DNA"/>
</dbReference>
<dbReference type="RefSeq" id="WP_116855765.1">
    <property type="nucleotide sequence ID" value="NZ_QTJV01000009.1"/>
</dbReference>
<dbReference type="InterPro" id="IPR011096">
    <property type="entry name" value="FTP_domain"/>
</dbReference>
<evidence type="ECO:0000259" key="13">
    <source>
        <dbReference type="Pfam" id="PF07504"/>
    </source>
</evidence>
<dbReference type="Gene3D" id="3.10.170.10">
    <property type="match status" value="1"/>
</dbReference>
<dbReference type="InterPro" id="IPR001570">
    <property type="entry name" value="Peptidase_M4_C_domain"/>
</dbReference>
<dbReference type="SUPFAM" id="SSF55486">
    <property type="entry name" value="Metalloproteases ('zincins'), catalytic domain"/>
    <property type="match status" value="1"/>
</dbReference>
<evidence type="ECO:0000256" key="4">
    <source>
        <dbReference type="ARBA" id="ARBA00022729"/>
    </source>
</evidence>
<feature type="compositionally biased region" description="Polar residues" evidence="9">
    <location>
        <begin position="468"/>
        <end position="483"/>
    </location>
</feature>
<evidence type="ECO:0000256" key="3">
    <source>
        <dbReference type="ARBA" id="ARBA00022723"/>
    </source>
</evidence>
<evidence type="ECO:0000256" key="7">
    <source>
        <dbReference type="ARBA" id="ARBA00023049"/>
    </source>
</evidence>
<evidence type="ECO:0000259" key="11">
    <source>
        <dbReference type="Pfam" id="PF01447"/>
    </source>
</evidence>
<feature type="domain" description="Secretion system C-terminal sorting" evidence="14">
    <location>
        <begin position="797"/>
        <end position="869"/>
    </location>
</feature>